<evidence type="ECO:0000313" key="1">
    <source>
        <dbReference type="EMBL" id="GBN26443.1"/>
    </source>
</evidence>
<dbReference type="AlphaFoldDB" id="A0A4Y2MIF6"/>
<dbReference type="Proteomes" id="UP000499080">
    <property type="component" value="Unassembled WGS sequence"/>
</dbReference>
<comment type="caution">
    <text evidence="1">The sequence shown here is derived from an EMBL/GenBank/DDBJ whole genome shotgun (WGS) entry which is preliminary data.</text>
</comment>
<accession>A0A4Y2MIF6</accession>
<keyword evidence="2" id="KW-1185">Reference proteome</keyword>
<reference evidence="1 2" key="1">
    <citation type="journal article" date="2019" name="Sci. Rep.">
        <title>Orb-weaving spider Araneus ventricosus genome elucidates the spidroin gene catalogue.</title>
        <authorList>
            <person name="Kono N."/>
            <person name="Nakamura H."/>
            <person name="Ohtoshi R."/>
            <person name="Moran D.A.P."/>
            <person name="Shinohara A."/>
            <person name="Yoshida Y."/>
            <person name="Fujiwara M."/>
            <person name="Mori M."/>
            <person name="Tomita M."/>
            <person name="Arakawa K."/>
        </authorList>
    </citation>
    <scope>NUCLEOTIDE SEQUENCE [LARGE SCALE GENOMIC DNA]</scope>
</reference>
<protein>
    <submittedName>
        <fullName evidence="1">Uncharacterized protein</fullName>
    </submittedName>
</protein>
<sequence length="179" mass="20869">MPSIPGMQRGRLALQNSQKSLQSFSKEVAELKIRTWSGMQYHRHNPKSSFVRVLQLQPKLPGLEWEIALGHLRGILHTIFQRRHEVDPNKIALVFCLKFMTPNALHLRRHESLAELPEFYLWELVAIEIDLPSSLSHLRYRTTVLKDVRSPKGPSSIVLLQDSPSDFLPRWSIRRHCFF</sequence>
<dbReference type="EMBL" id="BGPR01007383">
    <property type="protein sequence ID" value="GBN26443.1"/>
    <property type="molecule type" value="Genomic_DNA"/>
</dbReference>
<name>A0A4Y2MIF6_ARAVE</name>
<proteinExistence type="predicted"/>
<evidence type="ECO:0000313" key="2">
    <source>
        <dbReference type="Proteomes" id="UP000499080"/>
    </source>
</evidence>
<gene>
    <name evidence="1" type="ORF">AVEN_27695_1</name>
</gene>
<organism evidence="1 2">
    <name type="scientific">Araneus ventricosus</name>
    <name type="common">Orbweaver spider</name>
    <name type="synonym">Epeira ventricosa</name>
    <dbReference type="NCBI Taxonomy" id="182803"/>
    <lineage>
        <taxon>Eukaryota</taxon>
        <taxon>Metazoa</taxon>
        <taxon>Ecdysozoa</taxon>
        <taxon>Arthropoda</taxon>
        <taxon>Chelicerata</taxon>
        <taxon>Arachnida</taxon>
        <taxon>Araneae</taxon>
        <taxon>Araneomorphae</taxon>
        <taxon>Entelegynae</taxon>
        <taxon>Araneoidea</taxon>
        <taxon>Araneidae</taxon>
        <taxon>Araneus</taxon>
    </lineage>
</organism>